<keyword evidence="2" id="KW-1185">Reference proteome</keyword>
<gene>
    <name evidence="1" type="ORF">GCM10022246_21600</name>
</gene>
<proteinExistence type="predicted"/>
<dbReference type="EMBL" id="BAABAK010000010">
    <property type="protein sequence ID" value="GAA3968543.1"/>
    <property type="molecule type" value="Genomic_DNA"/>
</dbReference>
<evidence type="ECO:0000313" key="2">
    <source>
        <dbReference type="Proteomes" id="UP001501081"/>
    </source>
</evidence>
<reference evidence="2" key="1">
    <citation type="journal article" date="2019" name="Int. J. Syst. Evol. Microbiol.">
        <title>The Global Catalogue of Microorganisms (GCM) 10K type strain sequencing project: providing services to taxonomists for standard genome sequencing and annotation.</title>
        <authorList>
            <consortium name="The Broad Institute Genomics Platform"/>
            <consortium name="The Broad Institute Genome Sequencing Center for Infectious Disease"/>
            <person name="Wu L."/>
            <person name="Ma J."/>
        </authorList>
    </citation>
    <scope>NUCLEOTIDE SEQUENCE [LARGE SCALE GENOMIC DNA]</scope>
    <source>
        <strain evidence="2">JCM 17338</strain>
    </source>
</reference>
<name>A0ABP7PN82_9SPHI</name>
<sequence length="104" mass="11828">MAIGYLPLLNSMLNLCNSFKKKNLLLNLGLLNLVKLKNSKKTMKRITLYASDLVLITGKSGRTCQRIFQQIRDTFGIKKNQVVTVYHVSDFLGLPLEQVNAFIR</sequence>
<evidence type="ECO:0000313" key="1">
    <source>
        <dbReference type="EMBL" id="GAA3968543.1"/>
    </source>
</evidence>
<protein>
    <submittedName>
        <fullName evidence="1">Uncharacterized protein</fullName>
    </submittedName>
</protein>
<accession>A0ABP7PN82</accession>
<dbReference type="Proteomes" id="UP001501081">
    <property type="component" value="Unassembled WGS sequence"/>
</dbReference>
<comment type="caution">
    <text evidence="1">The sequence shown here is derived from an EMBL/GenBank/DDBJ whole genome shotgun (WGS) entry which is preliminary data.</text>
</comment>
<organism evidence="1 2">
    <name type="scientific">Pedobacter ginsengiterrae</name>
    <dbReference type="NCBI Taxonomy" id="871696"/>
    <lineage>
        <taxon>Bacteria</taxon>
        <taxon>Pseudomonadati</taxon>
        <taxon>Bacteroidota</taxon>
        <taxon>Sphingobacteriia</taxon>
        <taxon>Sphingobacteriales</taxon>
        <taxon>Sphingobacteriaceae</taxon>
        <taxon>Pedobacter</taxon>
    </lineage>
</organism>